<name>A0A1N7S6I1_9BURK</name>
<evidence type="ECO:0000313" key="2">
    <source>
        <dbReference type="Proteomes" id="UP000187012"/>
    </source>
</evidence>
<evidence type="ECO:0000313" key="1">
    <source>
        <dbReference type="EMBL" id="SIT42982.1"/>
    </source>
</evidence>
<proteinExistence type="predicted"/>
<dbReference type="Proteomes" id="UP000187012">
    <property type="component" value="Unassembled WGS sequence"/>
</dbReference>
<organism evidence="1 2">
    <name type="scientific">Paraburkholderia ribeironis</name>
    <dbReference type="NCBI Taxonomy" id="1247936"/>
    <lineage>
        <taxon>Bacteria</taxon>
        <taxon>Pseudomonadati</taxon>
        <taxon>Pseudomonadota</taxon>
        <taxon>Betaproteobacteria</taxon>
        <taxon>Burkholderiales</taxon>
        <taxon>Burkholderiaceae</taxon>
        <taxon>Paraburkholderia</taxon>
    </lineage>
</organism>
<dbReference type="EMBL" id="CYGX02000040">
    <property type="protein sequence ID" value="SIT42982.1"/>
    <property type="molecule type" value="Genomic_DNA"/>
</dbReference>
<keyword evidence="2" id="KW-1185">Reference proteome</keyword>
<gene>
    <name evidence="1" type="ORF">BN2475_400022</name>
</gene>
<dbReference type="AlphaFoldDB" id="A0A1N7S6I1"/>
<sequence length="177" mass="19086">MRTVPSSRNAKPACIASTIAAPSKRNRVSVPVFKLSIDLSRLCQKAGIERKKWAKVVPDGVESVQCRTAMGFAHCAAVWIGARPCTVKCMKSTIKVHARSISSRMTQIRAKYSILITTAFGMLTGWRAPAGSLRIDAASLLVGAAPSLSSRANAYIMCRPLHDPPATEPMGTHETDH</sequence>
<accession>A0A1N7S6I1</accession>
<protein>
    <submittedName>
        <fullName evidence="1">Uncharacterized protein</fullName>
    </submittedName>
</protein>
<reference evidence="1 2" key="1">
    <citation type="submission" date="2016-12" db="EMBL/GenBank/DDBJ databases">
        <authorList>
            <person name="Song W.-J."/>
            <person name="Kurnit D.M."/>
        </authorList>
    </citation>
    <scope>NUCLEOTIDE SEQUENCE [LARGE SCALE GENOMIC DNA]</scope>
    <source>
        <strain evidence="1 2">STM7296</strain>
    </source>
</reference>
<dbReference type="STRING" id="1247936.BN2475_400022"/>